<accession>A0A2L2T8Q9</accession>
<proteinExistence type="predicted"/>
<protein>
    <submittedName>
        <fullName evidence="1">Uncharacterized protein</fullName>
    </submittedName>
</protein>
<organism evidence="1 2">
    <name type="scientific">Fusarium venenatum</name>
    <dbReference type="NCBI Taxonomy" id="56646"/>
    <lineage>
        <taxon>Eukaryota</taxon>
        <taxon>Fungi</taxon>
        <taxon>Dikarya</taxon>
        <taxon>Ascomycota</taxon>
        <taxon>Pezizomycotina</taxon>
        <taxon>Sordariomycetes</taxon>
        <taxon>Hypocreomycetidae</taxon>
        <taxon>Hypocreales</taxon>
        <taxon>Nectriaceae</taxon>
        <taxon>Fusarium</taxon>
    </lineage>
</organism>
<evidence type="ECO:0000313" key="2">
    <source>
        <dbReference type="Proteomes" id="UP000245910"/>
    </source>
</evidence>
<evidence type="ECO:0000313" key="1">
    <source>
        <dbReference type="EMBL" id="CEI67282.1"/>
    </source>
</evidence>
<dbReference type="Proteomes" id="UP000245910">
    <property type="component" value="Chromosome I"/>
</dbReference>
<dbReference type="AlphaFoldDB" id="A0A2L2T8Q9"/>
<name>A0A2L2T8Q9_9HYPO</name>
<sequence>MPPPSAMWSGAGTSTSRPRQIASWLEICKDESAPSGRVVSWKCRMEAYVAPSLGQASCIKMQCSFGRASLDFTEFE</sequence>
<reference evidence="2" key="1">
    <citation type="submission" date="2014-10" db="EMBL/GenBank/DDBJ databases">
        <authorList>
            <person name="King R."/>
        </authorList>
    </citation>
    <scope>NUCLEOTIDE SEQUENCE [LARGE SCALE GENOMIC DNA]</scope>
    <source>
        <strain evidence="2">A3/5</strain>
    </source>
</reference>
<dbReference type="EMBL" id="LN649229">
    <property type="protein sequence ID" value="CEI67282.1"/>
    <property type="molecule type" value="Genomic_DNA"/>
</dbReference>
<keyword evidence="2" id="KW-1185">Reference proteome</keyword>